<comment type="similarity">
    <text evidence="4">Belongs to the class-II pyridoxal-phosphate-dependent aminotransferase family.</text>
</comment>
<proteinExistence type="inferred from homology"/>
<dbReference type="Gene3D" id="3.40.640.10">
    <property type="entry name" value="Type I PLP-dependent aspartate aminotransferase-like (Major domain)"/>
    <property type="match status" value="1"/>
</dbReference>
<dbReference type="Proteomes" id="UP000029445">
    <property type="component" value="Chromosome 3"/>
</dbReference>
<dbReference type="GO" id="GO:0005783">
    <property type="term" value="C:endoplasmic reticulum"/>
    <property type="evidence" value="ECO:0007669"/>
    <property type="project" value="TreeGrafter"/>
</dbReference>
<dbReference type="Pfam" id="PF00155">
    <property type="entry name" value="Aminotran_1_2"/>
    <property type="match status" value="1"/>
</dbReference>
<dbReference type="GO" id="GO:0004758">
    <property type="term" value="F:serine C-palmitoyltransferase activity"/>
    <property type="evidence" value="ECO:0007669"/>
    <property type="project" value="TreeGrafter"/>
</dbReference>
<accession>A0A095C432</accession>
<evidence type="ECO:0000256" key="1">
    <source>
        <dbReference type="ARBA" id="ARBA00001933"/>
    </source>
</evidence>
<dbReference type="RefSeq" id="XP_062881303.1">
    <property type="nucleotide sequence ID" value="XM_063025348.1"/>
</dbReference>
<evidence type="ECO:0000256" key="4">
    <source>
        <dbReference type="ARBA" id="ARBA00008392"/>
    </source>
</evidence>
<reference evidence="12 13" key="1">
    <citation type="journal article" date="2011" name="MBio">
        <title>Genome variation in Cryptococcus gattii, an emerging pathogen of immunocompetent hosts.</title>
        <authorList>
            <person name="D'Souza C.A."/>
            <person name="Kronstad J.W."/>
            <person name="Taylor G."/>
            <person name="Warren R."/>
            <person name="Yuen M."/>
            <person name="Hu G."/>
            <person name="Jung W.H."/>
            <person name="Sham A."/>
            <person name="Kidd S.E."/>
            <person name="Tangen K."/>
            <person name="Lee N."/>
            <person name="Zeilmaker T."/>
            <person name="Sawkins J."/>
            <person name="McVicker G."/>
            <person name="Shah S."/>
            <person name="Gnerre S."/>
            <person name="Griggs A."/>
            <person name="Zeng Q."/>
            <person name="Bartlett K."/>
            <person name="Li W."/>
            <person name="Wang X."/>
            <person name="Heitman J."/>
            <person name="Stajich J.E."/>
            <person name="Fraser J.A."/>
            <person name="Meyer W."/>
            <person name="Carter D."/>
            <person name="Schein J."/>
            <person name="Krzywinski M."/>
            <person name="Kwon-Chung K.J."/>
            <person name="Varma A."/>
            <person name="Wang J."/>
            <person name="Brunham R."/>
            <person name="Fyfe M."/>
            <person name="Ouellette B.F."/>
            <person name="Siddiqui A."/>
            <person name="Marra M."/>
            <person name="Jones S."/>
            <person name="Holt R."/>
            <person name="Birren B.W."/>
            <person name="Galagan J.E."/>
            <person name="Cuomo C.A."/>
        </authorList>
    </citation>
    <scope>NUCLEOTIDE SEQUENCE [LARGE SCALE GENOMIC DNA]</scope>
    <source>
        <strain evidence="12 13">R265</strain>
    </source>
</reference>
<comment type="pathway">
    <text evidence="2">Lipid metabolism; sphingolipid metabolism.</text>
</comment>
<keyword evidence="6 12" id="KW-0808">Transferase</keyword>
<name>A0A095C432_CRYD2</name>
<dbReference type="PANTHER" id="PTHR13693:SF2">
    <property type="entry name" value="SERINE PALMITOYLTRANSFERASE 1"/>
    <property type="match status" value="1"/>
</dbReference>
<dbReference type="SUPFAM" id="SSF53383">
    <property type="entry name" value="PLP-dependent transferases"/>
    <property type="match status" value="1"/>
</dbReference>
<dbReference type="InterPro" id="IPR004839">
    <property type="entry name" value="Aminotransferase_I/II_large"/>
</dbReference>
<keyword evidence="9" id="KW-0443">Lipid metabolism</keyword>
<keyword evidence="10" id="KW-0012">Acyltransferase</keyword>
<keyword evidence="13" id="KW-1185">Reference proteome</keyword>
<dbReference type="GO" id="GO:0030170">
    <property type="term" value="F:pyridoxal phosphate binding"/>
    <property type="evidence" value="ECO:0007669"/>
    <property type="project" value="InterPro"/>
</dbReference>
<organism evidence="12 13">
    <name type="scientific">Cryptococcus deuterogattii (strain R265)</name>
    <name type="common">Cryptococcus gattii VGII (strain R265)</name>
    <dbReference type="NCBI Taxonomy" id="294750"/>
    <lineage>
        <taxon>Eukaryota</taxon>
        <taxon>Fungi</taxon>
        <taxon>Dikarya</taxon>
        <taxon>Basidiomycota</taxon>
        <taxon>Agaricomycotina</taxon>
        <taxon>Tremellomycetes</taxon>
        <taxon>Tremellales</taxon>
        <taxon>Cryptococcaceae</taxon>
        <taxon>Cryptococcus</taxon>
        <taxon>Cryptococcus gattii species complex</taxon>
    </lineage>
</organism>
<feature type="domain" description="Aminotransferase class I/classII large" evidence="11">
    <location>
        <begin position="159"/>
        <end position="511"/>
    </location>
</feature>
<dbReference type="InterPro" id="IPR015421">
    <property type="entry name" value="PyrdxlP-dep_Trfase_major"/>
</dbReference>
<keyword evidence="8" id="KW-0746">Sphingolipid metabolism</keyword>
<dbReference type="HOGENOM" id="CLU_015846_0_2_1"/>
<dbReference type="InterPro" id="IPR050087">
    <property type="entry name" value="AON_synthase_class-II"/>
</dbReference>
<dbReference type="PANTHER" id="PTHR13693">
    <property type="entry name" value="CLASS II AMINOTRANSFERASE/8-AMINO-7-OXONONANOATE SYNTHASE"/>
    <property type="match status" value="1"/>
</dbReference>
<evidence type="ECO:0000313" key="12">
    <source>
        <dbReference type="EMBL" id="KGB75352.1"/>
    </source>
</evidence>
<dbReference type="EC" id="2.3.1.50" evidence="5"/>
<dbReference type="KEGG" id="cdeu:CNBG_1190"/>
<evidence type="ECO:0000256" key="8">
    <source>
        <dbReference type="ARBA" id="ARBA00022919"/>
    </source>
</evidence>
<keyword evidence="7" id="KW-0663">Pyridoxal phosphate</keyword>
<evidence type="ECO:0000256" key="6">
    <source>
        <dbReference type="ARBA" id="ARBA00022679"/>
    </source>
</evidence>
<dbReference type="AlphaFoldDB" id="A0A095C432"/>
<evidence type="ECO:0000259" key="11">
    <source>
        <dbReference type="Pfam" id="PF00155"/>
    </source>
</evidence>
<dbReference type="OrthoDB" id="3168162at2759"/>
<dbReference type="GO" id="GO:0046512">
    <property type="term" value="P:sphingosine biosynthetic process"/>
    <property type="evidence" value="ECO:0007669"/>
    <property type="project" value="TreeGrafter"/>
</dbReference>
<evidence type="ECO:0000256" key="3">
    <source>
        <dbReference type="ARBA" id="ARBA00004991"/>
    </source>
</evidence>
<sequence length="527" mass="57959">MSTEQPVPTEIPAALLPLLGALSSLLYTLQSLFHKVPGSPIILRYIKSSYQNDPWRSLLEVLLVAFALRTLLKGRTRGDEEGKSFIKLTEKEIDELVDDFQPQPLIDEPAEIDSFTLESVPVIYGPNGARVKLSPNGKTVLNMAIPDWVGFVEDDKMKEVAIDTLKEYGVGTCGPSGFYGTIDVHQQFETRVAEFLGTESAIIYSQSFSLISSVIPAFAKRGDIIVADRGVNFAIHKGLQLSRCQIKWYAHGDMKDLERVLQNVDKERKRKGAKLTKMFIVAEGIFENDGMMLDLPKVIELKKKYKYRLILDESQSFGMVGQHGKGITEYYGIPAAEVDILLGSMASGLATGGGFCAGSKVVCVHQRINSSASVFSASLPSMLATTATHAVNVLASQPQLLSTLQTNVAIFRQQLARLEPSEEGDKPNKDAIISIPSHPCSALIHIFLLNPPPTMEEEERLLQDVVDEALNSHGVLVTRARRLRGQEIFEPEPSLKICISAVWSKKEVEKAGQGLRSALVKVVGKKK</sequence>
<dbReference type="GO" id="GO:0046513">
    <property type="term" value="P:ceramide biosynthetic process"/>
    <property type="evidence" value="ECO:0007669"/>
    <property type="project" value="TreeGrafter"/>
</dbReference>
<reference evidence="12 13" key="2">
    <citation type="journal article" date="2018" name="Proc. Natl. Acad. Sci.">
        <title>RNAi is a critical determinant of centromere evolution in closely related fungi.</title>
        <authorList>
            <person name="Yadav V."/>
            <person name="Sun S."/>
            <person name="Billmyre R.B."/>
            <person name="Thimmappa B.C."/>
            <person name="Shea T."/>
            <person name="Lintner R."/>
            <person name="Bakkeren G."/>
            <person name="Cuomo C.A."/>
            <person name="Heitman J."/>
            <person name="Sanyal K."/>
        </authorList>
    </citation>
    <scope>NUCLEOTIDE SEQUENCE [LARGE SCALE GENOMIC DNA]</scope>
    <source>
        <strain evidence="12 13">R265</strain>
    </source>
</reference>
<comment type="pathway">
    <text evidence="3">Sphingolipid metabolism.</text>
</comment>
<protein>
    <recommendedName>
        <fullName evidence="5">serine C-palmitoyltransferase</fullName>
        <ecNumber evidence="5">2.3.1.50</ecNumber>
    </recommendedName>
</protein>
<dbReference type="GeneID" id="88177508"/>
<dbReference type="VEuPathDB" id="FungiDB:CNBG_1190"/>
<evidence type="ECO:0000256" key="9">
    <source>
        <dbReference type="ARBA" id="ARBA00023098"/>
    </source>
</evidence>
<dbReference type="GO" id="GO:0016020">
    <property type="term" value="C:membrane"/>
    <property type="evidence" value="ECO:0007669"/>
    <property type="project" value="GOC"/>
</dbReference>
<evidence type="ECO:0000256" key="2">
    <source>
        <dbReference type="ARBA" id="ARBA00004760"/>
    </source>
</evidence>
<evidence type="ECO:0000256" key="10">
    <source>
        <dbReference type="ARBA" id="ARBA00023315"/>
    </source>
</evidence>
<dbReference type="STRING" id="294750.A0A095C432"/>
<dbReference type="EMBL" id="CP025761">
    <property type="protein sequence ID" value="KGB75352.1"/>
    <property type="molecule type" value="Genomic_DNA"/>
</dbReference>
<dbReference type="OMA" id="IPFRAEC"/>
<gene>
    <name evidence="12" type="ORF">CNBG_1190</name>
</gene>
<evidence type="ECO:0000313" key="13">
    <source>
        <dbReference type="Proteomes" id="UP000029445"/>
    </source>
</evidence>
<dbReference type="Gene3D" id="3.90.1150.10">
    <property type="entry name" value="Aspartate Aminotransferase, domain 1"/>
    <property type="match status" value="1"/>
</dbReference>
<comment type="cofactor">
    <cofactor evidence="1">
        <name>pyridoxal 5'-phosphate</name>
        <dbReference type="ChEBI" id="CHEBI:597326"/>
    </cofactor>
</comment>
<dbReference type="InterPro" id="IPR015424">
    <property type="entry name" value="PyrdxlP-dep_Trfase"/>
</dbReference>
<evidence type="ECO:0000256" key="7">
    <source>
        <dbReference type="ARBA" id="ARBA00022898"/>
    </source>
</evidence>
<dbReference type="InterPro" id="IPR015422">
    <property type="entry name" value="PyrdxlP-dep_Trfase_small"/>
</dbReference>
<evidence type="ECO:0000256" key="5">
    <source>
        <dbReference type="ARBA" id="ARBA00013220"/>
    </source>
</evidence>